<keyword evidence="5 12" id="KW-0378">Hydrolase</keyword>
<reference evidence="14 15" key="1">
    <citation type="submission" date="2019-07" db="EMBL/GenBank/DDBJ databases">
        <title>Genome sequencing for Formosa sp. PS13.</title>
        <authorList>
            <person name="Park S.-J."/>
        </authorList>
    </citation>
    <scope>NUCLEOTIDE SEQUENCE [LARGE SCALE GENOMIC DNA]</scope>
    <source>
        <strain evidence="14 15">PS13</strain>
    </source>
</reference>
<evidence type="ECO:0000256" key="2">
    <source>
        <dbReference type="ARBA" id="ARBA00022491"/>
    </source>
</evidence>
<evidence type="ECO:0000256" key="4">
    <source>
        <dbReference type="ARBA" id="ARBA00022763"/>
    </source>
</evidence>
<dbReference type="GO" id="GO:0045892">
    <property type="term" value="P:negative regulation of DNA-templated transcription"/>
    <property type="evidence" value="ECO:0007669"/>
    <property type="project" value="InterPro"/>
</dbReference>
<keyword evidence="8" id="KW-0238">DNA-binding</keyword>
<dbReference type="PROSITE" id="PS50943">
    <property type="entry name" value="HTH_CROC1"/>
    <property type="match status" value="1"/>
</dbReference>
<dbReference type="InterPro" id="IPR001387">
    <property type="entry name" value="Cro/C1-type_HTH"/>
</dbReference>
<keyword evidence="11" id="KW-0742">SOS response</keyword>
<dbReference type="InterPro" id="IPR050077">
    <property type="entry name" value="LexA_repressor"/>
</dbReference>
<dbReference type="EC" id="3.4.21.88" evidence="14"/>
<dbReference type="Gene3D" id="1.10.260.40">
    <property type="entry name" value="lambda repressor-like DNA-binding domains"/>
    <property type="match status" value="1"/>
</dbReference>
<dbReference type="GO" id="GO:0006260">
    <property type="term" value="P:DNA replication"/>
    <property type="evidence" value="ECO:0007669"/>
    <property type="project" value="UniProtKB-KW"/>
</dbReference>
<dbReference type="NCBIfam" id="TIGR00498">
    <property type="entry name" value="lexA"/>
    <property type="match status" value="1"/>
</dbReference>
<dbReference type="GO" id="GO:0009432">
    <property type="term" value="P:SOS response"/>
    <property type="evidence" value="ECO:0007669"/>
    <property type="project" value="UniProtKB-KW"/>
</dbReference>
<dbReference type="InterPro" id="IPR036286">
    <property type="entry name" value="LexA/Signal_pep-like_sf"/>
</dbReference>
<keyword evidence="3" id="KW-0235">DNA replication</keyword>
<dbReference type="SUPFAM" id="SSF47413">
    <property type="entry name" value="lambda repressor-like DNA-binding domains"/>
    <property type="match status" value="1"/>
</dbReference>
<keyword evidence="6 12" id="KW-0068">Autocatalytic cleavage</keyword>
<keyword evidence="4" id="KW-0227">DNA damage</keyword>
<evidence type="ECO:0000256" key="3">
    <source>
        <dbReference type="ARBA" id="ARBA00022705"/>
    </source>
</evidence>
<dbReference type="GO" id="GO:0003677">
    <property type="term" value="F:DNA binding"/>
    <property type="evidence" value="ECO:0007669"/>
    <property type="project" value="UniProtKB-KW"/>
</dbReference>
<dbReference type="OrthoDB" id="9787787at2"/>
<dbReference type="PANTHER" id="PTHR33516:SF2">
    <property type="entry name" value="LEXA REPRESSOR-RELATED"/>
    <property type="match status" value="1"/>
</dbReference>
<dbReference type="CDD" id="cd00093">
    <property type="entry name" value="HTH_XRE"/>
    <property type="match status" value="1"/>
</dbReference>
<feature type="domain" description="HTH cro/C1-type" evidence="13">
    <location>
        <begin position="4"/>
        <end position="58"/>
    </location>
</feature>
<dbReference type="Proteomes" id="UP000319209">
    <property type="component" value="Chromosome"/>
</dbReference>
<sequence>MNRIKEVLEDKGIKQTWLAEKLNKSYNMVNAYVQNRRQPSLELLFEIAHILNVEARDLLDVNDAVFRPKNPDSDTVNIPLIGAVACGLPTFAEEHIEAQIPIATQLVKNPSDYFLLRATGDSMNTKGIDSGDLLLIKRQQTAETGDLVLALIDDEATVKEFRHNGSTIVLKPHSTNTKHQPIILTTDFKIQGVVAEVIKM</sequence>
<dbReference type="Gene3D" id="2.10.109.10">
    <property type="entry name" value="Umud Fragment, subunit A"/>
    <property type="match status" value="1"/>
</dbReference>
<dbReference type="InterPro" id="IPR015927">
    <property type="entry name" value="Peptidase_S24_S26A/B/C"/>
</dbReference>
<evidence type="ECO:0000256" key="7">
    <source>
        <dbReference type="ARBA" id="ARBA00023015"/>
    </source>
</evidence>
<dbReference type="InterPro" id="IPR006200">
    <property type="entry name" value="LexA"/>
</dbReference>
<evidence type="ECO:0000313" key="15">
    <source>
        <dbReference type="Proteomes" id="UP000319209"/>
    </source>
</evidence>
<evidence type="ECO:0000256" key="6">
    <source>
        <dbReference type="ARBA" id="ARBA00022813"/>
    </source>
</evidence>
<dbReference type="EMBL" id="CP041637">
    <property type="protein sequence ID" value="QDO94875.1"/>
    <property type="molecule type" value="Genomic_DNA"/>
</dbReference>
<evidence type="ECO:0000256" key="9">
    <source>
        <dbReference type="ARBA" id="ARBA00023163"/>
    </source>
</evidence>
<evidence type="ECO:0000313" key="14">
    <source>
        <dbReference type="EMBL" id="QDO94875.1"/>
    </source>
</evidence>
<accession>A0A516GTQ4</accession>
<dbReference type="AlphaFoldDB" id="A0A516GTQ4"/>
<dbReference type="InterPro" id="IPR006197">
    <property type="entry name" value="Peptidase_S24_LexA"/>
</dbReference>
<organism evidence="14 15">
    <name type="scientific">Formosa sediminum</name>
    <dbReference type="NCBI Taxonomy" id="2594004"/>
    <lineage>
        <taxon>Bacteria</taxon>
        <taxon>Pseudomonadati</taxon>
        <taxon>Bacteroidota</taxon>
        <taxon>Flavobacteriia</taxon>
        <taxon>Flavobacteriales</taxon>
        <taxon>Flavobacteriaceae</taxon>
        <taxon>Formosa</taxon>
    </lineage>
</organism>
<evidence type="ECO:0000256" key="10">
    <source>
        <dbReference type="ARBA" id="ARBA00023204"/>
    </source>
</evidence>
<keyword evidence="2" id="KW-0678">Repressor</keyword>
<dbReference type="SMART" id="SM00530">
    <property type="entry name" value="HTH_XRE"/>
    <property type="match status" value="1"/>
</dbReference>
<evidence type="ECO:0000256" key="11">
    <source>
        <dbReference type="ARBA" id="ARBA00023236"/>
    </source>
</evidence>
<dbReference type="Pfam" id="PF01381">
    <property type="entry name" value="HTH_3"/>
    <property type="match status" value="1"/>
</dbReference>
<evidence type="ECO:0000256" key="1">
    <source>
        <dbReference type="ARBA" id="ARBA00007484"/>
    </source>
</evidence>
<keyword evidence="7" id="KW-0805">Transcription regulation</keyword>
<gene>
    <name evidence="14" type="primary">lexA</name>
    <name evidence="14" type="ORF">FNB79_13160</name>
</gene>
<dbReference type="GO" id="GO:0006281">
    <property type="term" value="P:DNA repair"/>
    <property type="evidence" value="ECO:0007669"/>
    <property type="project" value="UniProtKB-KW"/>
</dbReference>
<evidence type="ECO:0000256" key="8">
    <source>
        <dbReference type="ARBA" id="ARBA00023125"/>
    </source>
</evidence>
<comment type="similarity">
    <text evidence="1 12">Belongs to the peptidase S24 family.</text>
</comment>
<evidence type="ECO:0000256" key="12">
    <source>
        <dbReference type="RuleBase" id="RU003991"/>
    </source>
</evidence>
<dbReference type="KEGG" id="fop:FNB79_13160"/>
<dbReference type="InterPro" id="IPR010982">
    <property type="entry name" value="Lambda_DNA-bd_dom_sf"/>
</dbReference>
<protein>
    <submittedName>
        <fullName evidence="14">Repressor LexA</fullName>
        <ecNumber evidence="14">3.4.21.88</ecNumber>
    </submittedName>
</protein>
<keyword evidence="9" id="KW-0804">Transcription</keyword>
<dbReference type="PRINTS" id="PR00726">
    <property type="entry name" value="LEXASERPTASE"/>
</dbReference>
<dbReference type="InterPro" id="IPR039418">
    <property type="entry name" value="LexA-like"/>
</dbReference>
<keyword evidence="15" id="KW-1185">Reference proteome</keyword>
<evidence type="ECO:0000259" key="13">
    <source>
        <dbReference type="PROSITE" id="PS50943"/>
    </source>
</evidence>
<dbReference type="GO" id="GO:0004252">
    <property type="term" value="F:serine-type endopeptidase activity"/>
    <property type="evidence" value="ECO:0007669"/>
    <property type="project" value="UniProtKB-EC"/>
</dbReference>
<evidence type="ECO:0000256" key="5">
    <source>
        <dbReference type="ARBA" id="ARBA00022801"/>
    </source>
</evidence>
<proteinExistence type="inferred from homology"/>
<dbReference type="Pfam" id="PF00717">
    <property type="entry name" value="Peptidase_S24"/>
    <property type="match status" value="1"/>
</dbReference>
<dbReference type="CDD" id="cd06529">
    <property type="entry name" value="S24_LexA-like"/>
    <property type="match status" value="1"/>
</dbReference>
<dbReference type="SUPFAM" id="SSF51306">
    <property type="entry name" value="LexA/Signal peptidase"/>
    <property type="match status" value="1"/>
</dbReference>
<keyword evidence="10" id="KW-0234">DNA repair</keyword>
<name>A0A516GTQ4_9FLAO</name>
<dbReference type="PANTHER" id="PTHR33516">
    <property type="entry name" value="LEXA REPRESSOR"/>
    <property type="match status" value="1"/>
</dbReference>